<name>A0A6C0J8W6_9ZZZZ</name>
<dbReference type="EMBL" id="MN740353">
    <property type="protein sequence ID" value="QHU02079.1"/>
    <property type="molecule type" value="Genomic_DNA"/>
</dbReference>
<organism evidence="1">
    <name type="scientific">viral metagenome</name>
    <dbReference type="NCBI Taxonomy" id="1070528"/>
    <lineage>
        <taxon>unclassified sequences</taxon>
        <taxon>metagenomes</taxon>
        <taxon>organismal metagenomes</taxon>
    </lineage>
</organism>
<evidence type="ECO:0000313" key="1">
    <source>
        <dbReference type="EMBL" id="QHU02079.1"/>
    </source>
</evidence>
<accession>A0A6C0J8W6</accession>
<dbReference type="AlphaFoldDB" id="A0A6C0J8W6"/>
<sequence>MGNVVVKCPLCGNFQSHGWFQTNCVSCINSYCCHSGWLKNFNEITPNLIDVLGGFSDNLIVTNQPPETRTCYKYIYSFVKDLQQNTYMIHRFGVNNSDKTFLNRLYIHHVNKRTYRDIDNKHNKYKKKNKHKAIPKPETS</sequence>
<reference evidence="1" key="1">
    <citation type="journal article" date="2020" name="Nature">
        <title>Giant virus diversity and host interactions through global metagenomics.</title>
        <authorList>
            <person name="Schulz F."/>
            <person name="Roux S."/>
            <person name="Paez-Espino D."/>
            <person name="Jungbluth S."/>
            <person name="Walsh D.A."/>
            <person name="Denef V.J."/>
            <person name="McMahon K.D."/>
            <person name="Konstantinidis K.T."/>
            <person name="Eloe-Fadrosh E.A."/>
            <person name="Kyrpides N.C."/>
            <person name="Woyke T."/>
        </authorList>
    </citation>
    <scope>NUCLEOTIDE SEQUENCE</scope>
    <source>
        <strain evidence="1">GVMAG-M-3300025880-56</strain>
    </source>
</reference>
<proteinExistence type="predicted"/>
<protein>
    <submittedName>
        <fullName evidence="1">Uncharacterized protein</fullName>
    </submittedName>
</protein>